<dbReference type="GO" id="GO:0006032">
    <property type="term" value="P:chitin catabolic process"/>
    <property type="evidence" value="ECO:0007669"/>
    <property type="project" value="UniProtKB-KW"/>
</dbReference>
<protein>
    <recommendedName>
        <fullName evidence="2">chitinase</fullName>
        <ecNumber evidence="2">3.2.1.14</ecNumber>
    </recommendedName>
</protein>
<keyword evidence="10" id="KW-0732">Signal</keyword>
<keyword evidence="6 8" id="KW-0326">Glycosidase</keyword>
<evidence type="ECO:0000256" key="2">
    <source>
        <dbReference type="ARBA" id="ARBA00012729"/>
    </source>
</evidence>
<reference evidence="12" key="1">
    <citation type="submission" date="2022-10" db="EMBL/GenBank/DDBJ databases">
        <title>Tapping the CABI collections for fungal endophytes: first genome assemblies for Collariella, Neodidymelliopsis, Ascochyta clinopodiicola, Didymella pomorum, Didymosphaeria variabile, Neocosmospora piperis and Neocucurbitaria cava.</title>
        <authorList>
            <person name="Hill R."/>
        </authorList>
    </citation>
    <scope>NUCLEOTIDE SEQUENCE</scope>
    <source>
        <strain evidence="12">IMI 356815</strain>
    </source>
</reference>
<dbReference type="GeneID" id="80907081"/>
<dbReference type="PANTHER" id="PTHR45708">
    <property type="entry name" value="ENDOCHITINASE"/>
    <property type="match status" value="1"/>
</dbReference>
<dbReference type="EC" id="3.2.1.14" evidence="2"/>
<keyword evidence="7" id="KW-0624">Polysaccharide degradation</keyword>
<evidence type="ECO:0000256" key="1">
    <source>
        <dbReference type="ARBA" id="ARBA00000822"/>
    </source>
</evidence>
<feature type="domain" description="GH18" evidence="11">
    <location>
        <begin position="27"/>
        <end position="337"/>
    </location>
</feature>
<evidence type="ECO:0000256" key="9">
    <source>
        <dbReference type="RuleBase" id="RU004453"/>
    </source>
</evidence>
<keyword evidence="3 8" id="KW-0378">Hydrolase</keyword>
<comment type="catalytic activity">
    <reaction evidence="1">
        <text>Random endo-hydrolysis of N-acetyl-beta-D-glucosaminide (1-&gt;4)-beta-linkages in chitin and chitodextrins.</text>
        <dbReference type="EC" id="3.2.1.14"/>
    </reaction>
</comment>
<evidence type="ECO:0000313" key="13">
    <source>
        <dbReference type="Proteomes" id="UP001140513"/>
    </source>
</evidence>
<name>A0A9W8XN94_9PLEO</name>
<dbReference type="Gene3D" id="3.20.20.80">
    <property type="entry name" value="Glycosidases"/>
    <property type="match status" value="2"/>
</dbReference>
<dbReference type="PROSITE" id="PS51910">
    <property type="entry name" value="GH18_2"/>
    <property type="match status" value="1"/>
</dbReference>
<evidence type="ECO:0000256" key="7">
    <source>
        <dbReference type="ARBA" id="ARBA00023326"/>
    </source>
</evidence>
<evidence type="ECO:0000256" key="10">
    <source>
        <dbReference type="SAM" id="SignalP"/>
    </source>
</evidence>
<organism evidence="12 13">
    <name type="scientific">Didymosphaeria variabile</name>
    <dbReference type="NCBI Taxonomy" id="1932322"/>
    <lineage>
        <taxon>Eukaryota</taxon>
        <taxon>Fungi</taxon>
        <taxon>Dikarya</taxon>
        <taxon>Ascomycota</taxon>
        <taxon>Pezizomycotina</taxon>
        <taxon>Dothideomycetes</taxon>
        <taxon>Pleosporomycetidae</taxon>
        <taxon>Pleosporales</taxon>
        <taxon>Massarineae</taxon>
        <taxon>Didymosphaeriaceae</taxon>
        <taxon>Didymosphaeria</taxon>
    </lineage>
</organism>
<keyword evidence="4" id="KW-0146">Chitin degradation</keyword>
<evidence type="ECO:0000256" key="6">
    <source>
        <dbReference type="ARBA" id="ARBA00023295"/>
    </source>
</evidence>
<evidence type="ECO:0000313" key="12">
    <source>
        <dbReference type="EMBL" id="KAJ4355534.1"/>
    </source>
</evidence>
<evidence type="ECO:0000256" key="3">
    <source>
        <dbReference type="ARBA" id="ARBA00022801"/>
    </source>
</evidence>
<evidence type="ECO:0000256" key="5">
    <source>
        <dbReference type="ARBA" id="ARBA00023277"/>
    </source>
</evidence>
<dbReference type="InterPro" id="IPR001223">
    <property type="entry name" value="Glyco_hydro18_cat"/>
</dbReference>
<evidence type="ECO:0000259" key="11">
    <source>
        <dbReference type="PROSITE" id="PS51910"/>
    </source>
</evidence>
<dbReference type="OrthoDB" id="6020543at2759"/>
<keyword evidence="13" id="KW-1185">Reference proteome</keyword>
<comment type="caution">
    <text evidence="12">The sequence shown here is derived from an EMBL/GenBank/DDBJ whole genome shotgun (WGS) entry which is preliminary data.</text>
</comment>
<dbReference type="GO" id="GO:0008843">
    <property type="term" value="F:endochitinase activity"/>
    <property type="evidence" value="ECO:0007669"/>
    <property type="project" value="UniProtKB-EC"/>
</dbReference>
<dbReference type="PANTHER" id="PTHR45708:SF49">
    <property type="entry name" value="ENDOCHITINASE"/>
    <property type="match status" value="1"/>
</dbReference>
<dbReference type="InterPro" id="IPR017853">
    <property type="entry name" value="GH"/>
</dbReference>
<accession>A0A9W8XN94</accession>
<evidence type="ECO:0000256" key="8">
    <source>
        <dbReference type="RuleBase" id="RU000489"/>
    </source>
</evidence>
<feature type="chain" id="PRO_5040866975" description="chitinase" evidence="10">
    <location>
        <begin position="20"/>
        <end position="349"/>
    </location>
</feature>
<comment type="similarity">
    <text evidence="9">Belongs to the glycosyl hydrolase 18 family.</text>
</comment>
<dbReference type="EMBL" id="JAPEUX010000003">
    <property type="protein sequence ID" value="KAJ4355534.1"/>
    <property type="molecule type" value="Genomic_DNA"/>
</dbReference>
<keyword evidence="5" id="KW-0119">Carbohydrate metabolism</keyword>
<dbReference type="PROSITE" id="PS01095">
    <property type="entry name" value="GH18_1"/>
    <property type="match status" value="1"/>
</dbReference>
<dbReference type="InterPro" id="IPR050542">
    <property type="entry name" value="Glycosyl_Hydrlase18_Chitinase"/>
</dbReference>
<dbReference type="GO" id="GO:0000272">
    <property type="term" value="P:polysaccharide catabolic process"/>
    <property type="evidence" value="ECO:0007669"/>
    <property type="project" value="UniProtKB-KW"/>
</dbReference>
<dbReference type="RefSeq" id="XP_056072660.1">
    <property type="nucleotide sequence ID" value="XM_056212352.1"/>
</dbReference>
<sequence length="349" mass="37647">MGLFASFSIILAAAASVRAGYNAASKSNVVLYWGQNSAGQQSTQSRLSTYCDANVDVLLLSFLLRFSGTNGQPILNFANAGDNCTLFAGTETFNCPQIAYTLAMATILPPLTPFLQQGLVNLLHRADIKTCQGKGKTIMLSIGGDSYNEGGFTSAALATAAADKIWAMFGPVQSSSGALRPFADSVLDGFDFDFEANVSNMATFANQLRTRMNAATGKRKDILTNVPLDWVNVQFYNNYCATRSYTPGTNTQNNFNFQQWDTWAKASKNPAAKVLLGVPANTGAAGAGYYQTATALQPVIQYSAQFSSFGGVMMWDASQAWTNPGFVASIKSFLTGLKKRQMRWGLRQE</sequence>
<dbReference type="InterPro" id="IPR001579">
    <property type="entry name" value="Glyco_hydro_18_chit_AS"/>
</dbReference>
<evidence type="ECO:0000256" key="4">
    <source>
        <dbReference type="ARBA" id="ARBA00023024"/>
    </source>
</evidence>
<dbReference type="AlphaFoldDB" id="A0A9W8XN94"/>
<dbReference type="Pfam" id="PF00704">
    <property type="entry name" value="Glyco_hydro_18"/>
    <property type="match status" value="1"/>
</dbReference>
<feature type="signal peptide" evidence="10">
    <location>
        <begin position="1"/>
        <end position="19"/>
    </location>
</feature>
<dbReference type="GO" id="GO:0005576">
    <property type="term" value="C:extracellular region"/>
    <property type="evidence" value="ECO:0007669"/>
    <property type="project" value="TreeGrafter"/>
</dbReference>
<gene>
    <name evidence="12" type="primary">CHT2_2</name>
    <name evidence="12" type="ORF">N0V89_003551</name>
</gene>
<dbReference type="Proteomes" id="UP001140513">
    <property type="component" value="Unassembled WGS sequence"/>
</dbReference>
<proteinExistence type="inferred from homology"/>
<dbReference type="SUPFAM" id="SSF51445">
    <property type="entry name" value="(Trans)glycosidases"/>
    <property type="match status" value="1"/>
</dbReference>